<dbReference type="AlphaFoldDB" id="A0A821YSE3"/>
<dbReference type="Proteomes" id="UP000663873">
    <property type="component" value="Unassembled WGS sequence"/>
</dbReference>
<name>A0A821YSE3_9BILA</name>
<organism evidence="1 3">
    <name type="scientific">Rotaria socialis</name>
    <dbReference type="NCBI Taxonomy" id="392032"/>
    <lineage>
        <taxon>Eukaryota</taxon>
        <taxon>Metazoa</taxon>
        <taxon>Spiralia</taxon>
        <taxon>Gnathifera</taxon>
        <taxon>Rotifera</taxon>
        <taxon>Eurotatoria</taxon>
        <taxon>Bdelloidea</taxon>
        <taxon>Philodinida</taxon>
        <taxon>Philodinidae</taxon>
        <taxon>Rotaria</taxon>
    </lineage>
</organism>
<gene>
    <name evidence="2" type="ORF">QYT958_LOCUS45289</name>
    <name evidence="1" type="ORF">UJA718_LOCUS48492</name>
</gene>
<comment type="caution">
    <text evidence="1">The sequence shown here is derived from an EMBL/GenBank/DDBJ whole genome shotgun (WGS) entry which is preliminary data.</text>
</comment>
<dbReference type="EMBL" id="CAJOBP010097255">
    <property type="protein sequence ID" value="CAF4965873.1"/>
    <property type="molecule type" value="Genomic_DNA"/>
</dbReference>
<feature type="non-terminal residue" evidence="1">
    <location>
        <position position="1"/>
    </location>
</feature>
<evidence type="ECO:0000313" key="1">
    <source>
        <dbReference type="EMBL" id="CAF4965873.1"/>
    </source>
</evidence>
<sequence>PNQAHPSNRIHLLQQF</sequence>
<keyword evidence="3" id="KW-1185">Reference proteome</keyword>
<dbReference type="Proteomes" id="UP000663848">
    <property type="component" value="Unassembled WGS sequence"/>
</dbReference>
<proteinExistence type="predicted"/>
<reference evidence="1" key="1">
    <citation type="submission" date="2021-02" db="EMBL/GenBank/DDBJ databases">
        <authorList>
            <person name="Nowell W R."/>
        </authorList>
    </citation>
    <scope>NUCLEOTIDE SEQUENCE</scope>
</reference>
<dbReference type="EMBL" id="CAJOBR010074501">
    <property type="protein sequence ID" value="CAF5108798.1"/>
    <property type="molecule type" value="Genomic_DNA"/>
</dbReference>
<evidence type="ECO:0000313" key="2">
    <source>
        <dbReference type="EMBL" id="CAF5108798.1"/>
    </source>
</evidence>
<accession>A0A821YSE3</accession>
<protein>
    <submittedName>
        <fullName evidence="1">Uncharacterized protein</fullName>
    </submittedName>
</protein>
<evidence type="ECO:0000313" key="3">
    <source>
        <dbReference type="Proteomes" id="UP000663873"/>
    </source>
</evidence>